<keyword evidence="1" id="KW-0812">Transmembrane</keyword>
<proteinExistence type="predicted"/>
<dbReference type="GO" id="GO:0005524">
    <property type="term" value="F:ATP binding"/>
    <property type="evidence" value="ECO:0007669"/>
    <property type="project" value="InterPro"/>
</dbReference>
<reference evidence="5 6" key="3">
    <citation type="journal article" date="2010" name="BMC Genomics">
        <title>Transcriptome sequencing and comparative analysis of cucumber flowers with different sex types.</title>
        <authorList>
            <person name="Guo S."/>
            <person name="Zheng Y."/>
            <person name="Joung J.G."/>
            <person name="Liu S."/>
            <person name="Zhang Z."/>
            <person name="Crasta O.R."/>
            <person name="Sobral B.W."/>
            <person name="Xu Y."/>
            <person name="Huang S."/>
            <person name="Fei Z."/>
        </authorList>
    </citation>
    <scope>NUCLEOTIDE SEQUENCE [LARGE SCALE GENOMIC DNA]</scope>
    <source>
        <strain evidence="6">cv. 9930</strain>
    </source>
</reference>
<reference evidence="5 6" key="2">
    <citation type="journal article" date="2009" name="PLoS ONE">
        <title>An integrated genetic and cytogenetic map of the cucumber genome.</title>
        <authorList>
            <person name="Ren Y."/>
            <person name="Zhang Z."/>
            <person name="Liu J."/>
            <person name="Staub J.E."/>
            <person name="Han Y."/>
            <person name="Cheng Z."/>
            <person name="Li X."/>
            <person name="Lu J."/>
            <person name="Miao H."/>
            <person name="Kang H."/>
            <person name="Xie B."/>
            <person name="Gu X."/>
            <person name="Wang X."/>
            <person name="Du Y."/>
            <person name="Jin W."/>
            <person name="Huang S."/>
        </authorList>
    </citation>
    <scope>NUCLEOTIDE SEQUENCE [LARGE SCALE GENOMIC DNA]</scope>
    <source>
        <strain evidence="6">cv. 9930</strain>
    </source>
</reference>
<sequence>MIHEEKSQEDHHLGSSSTDGPAFPFHKLLVYADALDWVLMGLGTFGSVIHGMAQPIGYLLLGKALDAFGNNIDDIDAMVDALYENGYVSLVSS</sequence>
<evidence type="ECO:0000313" key="5">
    <source>
        <dbReference type="EMBL" id="KGN63321.1"/>
    </source>
</evidence>
<dbReference type="OMA" id="VIHGMAQ"/>
<evidence type="ECO:0000256" key="2">
    <source>
        <dbReference type="ARBA" id="ARBA00022989"/>
    </source>
</evidence>
<dbReference type="SMR" id="A0A0A0LTG8"/>
<keyword evidence="3" id="KW-0472">Membrane</keyword>
<gene>
    <name evidence="5" type="ORF">Csa_2G428930</name>
</gene>
<feature type="compositionally biased region" description="Basic and acidic residues" evidence="4">
    <location>
        <begin position="1"/>
        <end position="13"/>
    </location>
</feature>
<dbReference type="EMBL" id="CM002923">
    <property type="protein sequence ID" value="KGN63321.1"/>
    <property type="molecule type" value="Genomic_DNA"/>
</dbReference>
<keyword evidence="6" id="KW-1185">Reference proteome</keyword>
<dbReference type="GO" id="GO:0016020">
    <property type="term" value="C:membrane"/>
    <property type="evidence" value="ECO:0007669"/>
    <property type="project" value="InterPro"/>
</dbReference>
<reference evidence="5 6" key="4">
    <citation type="journal article" date="2011" name="BMC Genomics">
        <title>RNA-Seq improves annotation of protein-coding genes in the cucumber genome.</title>
        <authorList>
            <person name="Li Z."/>
            <person name="Zhang Z."/>
            <person name="Yan P."/>
            <person name="Huang S."/>
            <person name="Fei Z."/>
            <person name="Lin K."/>
        </authorList>
    </citation>
    <scope>NUCLEOTIDE SEQUENCE [LARGE SCALE GENOMIC DNA]</scope>
    <source>
        <strain evidence="6">cv. 9930</strain>
    </source>
</reference>
<reference evidence="5 6" key="1">
    <citation type="journal article" date="2009" name="Nat. Genet.">
        <title>The genome of the cucumber, Cucumis sativus L.</title>
        <authorList>
            <person name="Huang S."/>
            <person name="Li R."/>
            <person name="Zhang Z."/>
            <person name="Li L."/>
            <person name="Gu X."/>
            <person name="Fan W."/>
            <person name="Lucas W.J."/>
            <person name="Wang X."/>
            <person name="Xie B."/>
            <person name="Ni P."/>
            <person name="Ren Y."/>
            <person name="Zhu H."/>
            <person name="Li J."/>
            <person name="Lin K."/>
            <person name="Jin W."/>
            <person name="Fei Z."/>
            <person name="Li G."/>
            <person name="Staub J."/>
            <person name="Kilian A."/>
            <person name="van der Vossen E.A."/>
            <person name="Wu Y."/>
            <person name="Guo J."/>
            <person name="He J."/>
            <person name="Jia Z."/>
            <person name="Ren Y."/>
            <person name="Tian G."/>
            <person name="Lu Y."/>
            <person name="Ruan J."/>
            <person name="Qian W."/>
            <person name="Wang M."/>
            <person name="Huang Q."/>
            <person name="Li B."/>
            <person name="Xuan Z."/>
            <person name="Cao J."/>
            <person name="Asan"/>
            <person name="Wu Z."/>
            <person name="Zhang J."/>
            <person name="Cai Q."/>
            <person name="Bai Y."/>
            <person name="Zhao B."/>
            <person name="Han Y."/>
            <person name="Li Y."/>
            <person name="Li X."/>
            <person name="Wang S."/>
            <person name="Shi Q."/>
            <person name="Liu S."/>
            <person name="Cho W.K."/>
            <person name="Kim J.Y."/>
            <person name="Xu Y."/>
            <person name="Heller-Uszynska K."/>
            <person name="Miao H."/>
            <person name="Cheng Z."/>
            <person name="Zhang S."/>
            <person name="Wu J."/>
            <person name="Yang Y."/>
            <person name="Kang H."/>
            <person name="Li M."/>
            <person name="Liang H."/>
            <person name="Ren X."/>
            <person name="Shi Z."/>
            <person name="Wen M."/>
            <person name="Jian M."/>
            <person name="Yang H."/>
            <person name="Zhang G."/>
            <person name="Yang Z."/>
            <person name="Chen R."/>
            <person name="Liu S."/>
            <person name="Li J."/>
            <person name="Ma L."/>
            <person name="Liu H."/>
            <person name="Zhou Y."/>
            <person name="Zhao J."/>
            <person name="Fang X."/>
            <person name="Li G."/>
            <person name="Fang L."/>
            <person name="Li Y."/>
            <person name="Liu D."/>
            <person name="Zheng H."/>
            <person name="Zhang Y."/>
            <person name="Qin N."/>
            <person name="Li Z."/>
            <person name="Yang G."/>
            <person name="Yang S."/>
            <person name="Bolund L."/>
            <person name="Kristiansen K."/>
            <person name="Zheng H."/>
            <person name="Li S."/>
            <person name="Zhang X."/>
            <person name="Yang H."/>
            <person name="Wang J."/>
            <person name="Sun R."/>
            <person name="Zhang B."/>
            <person name="Jiang S."/>
            <person name="Wang J."/>
            <person name="Du Y."/>
            <person name="Li S."/>
        </authorList>
    </citation>
    <scope>NUCLEOTIDE SEQUENCE [LARGE SCALE GENOMIC DNA]</scope>
    <source>
        <strain evidence="6">cv. 9930</strain>
    </source>
</reference>
<evidence type="ECO:0000256" key="3">
    <source>
        <dbReference type="ARBA" id="ARBA00023136"/>
    </source>
</evidence>
<dbReference type="Proteomes" id="UP000029981">
    <property type="component" value="Chromosome 2"/>
</dbReference>
<name>A0A0A0LTG8_CUCSA</name>
<dbReference type="InterPro" id="IPR036640">
    <property type="entry name" value="ABC1_TM_sf"/>
</dbReference>
<evidence type="ECO:0000256" key="4">
    <source>
        <dbReference type="SAM" id="MobiDB-lite"/>
    </source>
</evidence>
<accession>A0A0A0LTG8</accession>
<evidence type="ECO:0000313" key="6">
    <source>
        <dbReference type="Proteomes" id="UP000029981"/>
    </source>
</evidence>
<protein>
    <submittedName>
        <fullName evidence="5">Uncharacterized protein</fullName>
    </submittedName>
</protein>
<dbReference type="AlphaFoldDB" id="A0A0A0LTG8"/>
<dbReference type="Gene3D" id="1.20.1560.10">
    <property type="entry name" value="ABC transporter type 1, transmembrane domain"/>
    <property type="match status" value="1"/>
</dbReference>
<evidence type="ECO:0000256" key="1">
    <source>
        <dbReference type="ARBA" id="ARBA00022692"/>
    </source>
</evidence>
<keyword evidence="2" id="KW-1133">Transmembrane helix</keyword>
<dbReference type="Gramene" id="KGN63321">
    <property type="protein sequence ID" value="KGN63321"/>
    <property type="gene ID" value="Csa_2G428930"/>
</dbReference>
<organism evidence="5 6">
    <name type="scientific">Cucumis sativus</name>
    <name type="common">Cucumber</name>
    <dbReference type="NCBI Taxonomy" id="3659"/>
    <lineage>
        <taxon>Eukaryota</taxon>
        <taxon>Viridiplantae</taxon>
        <taxon>Streptophyta</taxon>
        <taxon>Embryophyta</taxon>
        <taxon>Tracheophyta</taxon>
        <taxon>Spermatophyta</taxon>
        <taxon>Magnoliopsida</taxon>
        <taxon>eudicotyledons</taxon>
        <taxon>Gunneridae</taxon>
        <taxon>Pentapetalae</taxon>
        <taxon>rosids</taxon>
        <taxon>fabids</taxon>
        <taxon>Cucurbitales</taxon>
        <taxon>Cucurbitaceae</taxon>
        <taxon>Benincaseae</taxon>
        <taxon>Cucumis</taxon>
    </lineage>
</organism>
<feature type="region of interest" description="Disordered" evidence="4">
    <location>
        <begin position="1"/>
        <end position="21"/>
    </location>
</feature>